<evidence type="ECO:0000259" key="6">
    <source>
        <dbReference type="PROSITE" id="PS50280"/>
    </source>
</evidence>
<dbReference type="EMBL" id="JAUYVH010000004">
    <property type="protein sequence ID" value="MDQ9170530.1"/>
    <property type="molecule type" value="Genomic_DNA"/>
</dbReference>
<dbReference type="InterPro" id="IPR046341">
    <property type="entry name" value="SET_dom_sf"/>
</dbReference>
<proteinExistence type="predicted"/>
<sequence length="146" mass="16271">MHGKGVFARNRIPAGERIIEYKGERISWETALERAEAAGQPIGHTYFFSLADGRVIDGASRGNAARFINHSCEPNCEPLEHADGRVHIYALRDIEEGEELSYYYALIYEGRHTAAVKRSFPCRCGAPSCSGTMLAPKKRRNKKDSA</sequence>
<keyword evidence="5" id="KW-0949">S-adenosyl-L-methionine</keyword>
<evidence type="ECO:0000313" key="8">
    <source>
        <dbReference type="EMBL" id="MDQ9170530.1"/>
    </source>
</evidence>
<dbReference type="Gene3D" id="2.170.270.10">
    <property type="entry name" value="SET domain"/>
    <property type="match status" value="1"/>
</dbReference>
<dbReference type="InterPro" id="IPR050777">
    <property type="entry name" value="SET2_Histone-Lys_MeTrsfase"/>
</dbReference>
<dbReference type="PROSITE" id="PS50868">
    <property type="entry name" value="POST_SET"/>
    <property type="match status" value="1"/>
</dbReference>
<dbReference type="InterPro" id="IPR003616">
    <property type="entry name" value="Post-SET_dom"/>
</dbReference>
<keyword evidence="9" id="KW-1185">Reference proteome</keyword>
<evidence type="ECO:0000256" key="4">
    <source>
        <dbReference type="ARBA" id="ARBA00022679"/>
    </source>
</evidence>
<evidence type="ECO:0000256" key="1">
    <source>
        <dbReference type="ARBA" id="ARBA00004286"/>
    </source>
</evidence>
<keyword evidence="2" id="KW-0158">Chromosome</keyword>
<dbReference type="InterPro" id="IPR001214">
    <property type="entry name" value="SET_dom"/>
</dbReference>
<dbReference type="Pfam" id="PF00856">
    <property type="entry name" value="SET"/>
    <property type="match status" value="1"/>
</dbReference>
<feature type="domain" description="Post-SET" evidence="7">
    <location>
        <begin position="118"/>
        <end position="134"/>
    </location>
</feature>
<dbReference type="PROSITE" id="PS50280">
    <property type="entry name" value="SET"/>
    <property type="match status" value="1"/>
</dbReference>
<gene>
    <name evidence="8" type="ORF">Q8A64_08910</name>
</gene>
<reference evidence="8 9" key="1">
    <citation type="submission" date="2023-08" db="EMBL/GenBank/DDBJ databases">
        <title>Oxalobacteraceae gen .nov., isolated from river sludge outside the plant.</title>
        <authorList>
            <person name="Zhao S.Y."/>
        </authorList>
    </citation>
    <scope>NUCLEOTIDE SEQUENCE [LARGE SCALE GENOMIC DNA]</scope>
    <source>
        <strain evidence="8 9">R-40</strain>
    </source>
</reference>
<evidence type="ECO:0000259" key="7">
    <source>
        <dbReference type="PROSITE" id="PS50868"/>
    </source>
</evidence>
<dbReference type="RefSeq" id="WP_338436463.1">
    <property type="nucleotide sequence ID" value="NZ_JAUYVH010000004.1"/>
</dbReference>
<dbReference type="SMART" id="SM00317">
    <property type="entry name" value="SET"/>
    <property type="match status" value="1"/>
</dbReference>
<dbReference type="PANTHER" id="PTHR22884">
    <property type="entry name" value="SET DOMAIN PROTEINS"/>
    <property type="match status" value="1"/>
</dbReference>
<comment type="caution">
    <text evidence="8">The sequence shown here is derived from an EMBL/GenBank/DDBJ whole genome shotgun (WGS) entry which is preliminary data.</text>
</comment>
<evidence type="ECO:0000256" key="5">
    <source>
        <dbReference type="ARBA" id="ARBA00022691"/>
    </source>
</evidence>
<comment type="subcellular location">
    <subcellularLocation>
        <location evidence="1">Chromosome</location>
    </subcellularLocation>
</comment>
<feature type="domain" description="SET" evidence="6">
    <location>
        <begin position="1"/>
        <end position="105"/>
    </location>
</feature>
<organism evidence="8 9">
    <name type="scientific">Keguizhuia sedimenti</name>
    <dbReference type="NCBI Taxonomy" id="3064264"/>
    <lineage>
        <taxon>Bacteria</taxon>
        <taxon>Pseudomonadati</taxon>
        <taxon>Pseudomonadota</taxon>
        <taxon>Betaproteobacteria</taxon>
        <taxon>Burkholderiales</taxon>
        <taxon>Oxalobacteraceae</taxon>
        <taxon>Keguizhuia</taxon>
    </lineage>
</organism>
<evidence type="ECO:0000313" key="9">
    <source>
        <dbReference type="Proteomes" id="UP001225596"/>
    </source>
</evidence>
<dbReference type="Proteomes" id="UP001225596">
    <property type="component" value="Unassembled WGS sequence"/>
</dbReference>
<keyword evidence="3" id="KW-0489">Methyltransferase</keyword>
<evidence type="ECO:0000256" key="3">
    <source>
        <dbReference type="ARBA" id="ARBA00022603"/>
    </source>
</evidence>
<name>A0ABU1BNE7_9BURK</name>
<protein>
    <submittedName>
        <fullName evidence="8">SET domain-containing protein-lysine N-methyltransferase</fullName>
    </submittedName>
</protein>
<dbReference type="SUPFAM" id="SSF82199">
    <property type="entry name" value="SET domain"/>
    <property type="match status" value="1"/>
</dbReference>
<accession>A0ABU1BNE7</accession>
<evidence type="ECO:0000256" key="2">
    <source>
        <dbReference type="ARBA" id="ARBA00022454"/>
    </source>
</evidence>
<keyword evidence="4" id="KW-0808">Transferase</keyword>